<comment type="caution">
    <text evidence="1">The sequence shown here is derived from an EMBL/GenBank/DDBJ whole genome shotgun (WGS) entry which is preliminary data.</text>
</comment>
<accession>A0ACC2JGR0</accession>
<evidence type="ECO:0000313" key="1">
    <source>
        <dbReference type="EMBL" id="KAJ8126641.1"/>
    </source>
</evidence>
<organism evidence="1 2">
    <name type="scientific">Lasiodiplodia mahajangana</name>
    <dbReference type="NCBI Taxonomy" id="1108764"/>
    <lineage>
        <taxon>Eukaryota</taxon>
        <taxon>Fungi</taxon>
        <taxon>Dikarya</taxon>
        <taxon>Ascomycota</taxon>
        <taxon>Pezizomycotina</taxon>
        <taxon>Dothideomycetes</taxon>
        <taxon>Dothideomycetes incertae sedis</taxon>
        <taxon>Botryosphaeriales</taxon>
        <taxon>Botryosphaeriaceae</taxon>
        <taxon>Lasiodiplodia</taxon>
    </lineage>
</organism>
<gene>
    <name evidence="1" type="ORF">O1611_g6996</name>
</gene>
<proteinExistence type="predicted"/>
<evidence type="ECO:0000313" key="2">
    <source>
        <dbReference type="Proteomes" id="UP001153332"/>
    </source>
</evidence>
<reference evidence="1" key="1">
    <citation type="submission" date="2022-12" db="EMBL/GenBank/DDBJ databases">
        <title>Genome Sequence of Lasiodiplodia mahajangana.</title>
        <authorList>
            <person name="Buettner E."/>
        </authorList>
    </citation>
    <scope>NUCLEOTIDE SEQUENCE</scope>
    <source>
        <strain evidence="1">VT137</strain>
    </source>
</reference>
<keyword evidence="2" id="KW-1185">Reference proteome</keyword>
<dbReference type="Proteomes" id="UP001153332">
    <property type="component" value="Unassembled WGS sequence"/>
</dbReference>
<protein>
    <submittedName>
        <fullName evidence="1">Uncharacterized protein</fullName>
    </submittedName>
</protein>
<name>A0ACC2JGR0_9PEZI</name>
<sequence length="503" mass="56259">MSNLASSNDIHTIPSSLDTVYSGSSAPLAQTTVAIRALLRRTKSNGHADNTRHLRKTVGTLSDQEDEDQEARGGPVSPVRANSKRRRSVAPISRSPSEASYGASSTPHRLDSVELGSTSHRDGLSRFTYRDCTVSTPTSGQRSPSRGRTRKRDNTPYSSNPREVRFPQRDVADDCSRRRRSAHDEMTPVGQAEYPASPDVGDFIDGPLPYIRRGVFRLSNHGGPQEFRFPKSKTQPEPFWQSGDGFSGDELAPDFVFLMAGKYKRKRSRSLSAFGQLSVEAENAMDDNATGLTPSQPYKSYGSRRKIHYVGVKDVWPTRENFAENSVAQKSKAKDRCTAQSTPPTSPKRRVVSRHVVDQVIPRKRRPSDFENFGRRKRGSQSRHTQHQSLLFTTDSQEHEYQTSDDEYYEGEDNERCEGEESESEIERESVANDETEHTSMITYDFGCSNISSQELGKPVGPDEDMRHTIRDPESYEVDSSPIHLADIARSATSRLGGSIYDI</sequence>
<dbReference type="EMBL" id="JAPUUL010001762">
    <property type="protein sequence ID" value="KAJ8126641.1"/>
    <property type="molecule type" value="Genomic_DNA"/>
</dbReference>